<keyword evidence="1" id="KW-0805">Transcription regulation</keyword>
<evidence type="ECO:0000256" key="2">
    <source>
        <dbReference type="ARBA" id="ARBA00023125"/>
    </source>
</evidence>
<dbReference type="PANTHER" id="PTHR30055">
    <property type="entry name" value="HTH-TYPE TRANSCRIPTIONAL REGULATOR RUTR"/>
    <property type="match status" value="1"/>
</dbReference>
<dbReference type="InterPro" id="IPR036271">
    <property type="entry name" value="Tet_transcr_reg_TetR-rel_C_sf"/>
</dbReference>
<feature type="domain" description="HTH tetR-type" evidence="5">
    <location>
        <begin position="10"/>
        <end position="70"/>
    </location>
</feature>
<evidence type="ECO:0000256" key="4">
    <source>
        <dbReference type="PROSITE-ProRule" id="PRU00335"/>
    </source>
</evidence>
<organism evidence="6 7">
    <name type="scientific">Saccharomonospora xinjiangensis XJ-54</name>
    <dbReference type="NCBI Taxonomy" id="882086"/>
    <lineage>
        <taxon>Bacteria</taxon>
        <taxon>Bacillati</taxon>
        <taxon>Actinomycetota</taxon>
        <taxon>Actinomycetes</taxon>
        <taxon>Pseudonocardiales</taxon>
        <taxon>Pseudonocardiaceae</taxon>
        <taxon>Saccharomonospora</taxon>
    </lineage>
</organism>
<dbReference type="Pfam" id="PF13305">
    <property type="entry name" value="TetR_C_33"/>
    <property type="match status" value="1"/>
</dbReference>
<dbReference type="InterPro" id="IPR001647">
    <property type="entry name" value="HTH_TetR"/>
</dbReference>
<evidence type="ECO:0000313" key="6">
    <source>
        <dbReference type="EMBL" id="EID56081.1"/>
    </source>
</evidence>
<dbReference type="InterPro" id="IPR025996">
    <property type="entry name" value="MT1864/Rv1816-like_C"/>
</dbReference>
<feature type="DNA-binding region" description="H-T-H motif" evidence="4">
    <location>
        <begin position="33"/>
        <end position="52"/>
    </location>
</feature>
<sequence length="219" mass="23642">MPGRGRYHHGDLRRAVVDAAVEIIAQDGIGAVSLRDLARRAGVSHAAPAHHFKDKAGLLTAIAIEGFEILADSLEEALSITPLPLLELGVRYVRFATDHPGHFEVMYRPDIYDRDDPELLAARYWARRVLRSGVSVGAPHQENGAEALAALAAWSLAHGFATLVRSGNLDEYLQQISPTDLFRRIVIQIPLPSQAVSGTEIAEILGVSGSESPDDPGTT</sequence>
<dbReference type="Proteomes" id="UP000004691">
    <property type="component" value="Unassembled WGS sequence"/>
</dbReference>
<dbReference type="OrthoDB" id="3173376at2"/>
<dbReference type="GO" id="GO:0003700">
    <property type="term" value="F:DNA-binding transcription factor activity"/>
    <property type="evidence" value="ECO:0007669"/>
    <property type="project" value="TreeGrafter"/>
</dbReference>
<dbReference type="eggNOG" id="COG1309">
    <property type="taxonomic scope" value="Bacteria"/>
</dbReference>
<dbReference type="PANTHER" id="PTHR30055:SF220">
    <property type="entry name" value="TETR-FAMILY REGULATORY PROTEIN"/>
    <property type="match status" value="1"/>
</dbReference>
<protein>
    <submittedName>
        <fullName evidence="6">Transcriptional regulator</fullName>
    </submittedName>
</protein>
<dbReference type="SUPFAM" id="SSF48498">
    <property type="entry name" value="Tetracyclin repressor-like, C-terminal domain"/>
    <property type="match status" value="1"/>
</dbReference>
<keyword evidence="2 4" id="KW-0238">DNA-binding</keyword>
<name>I0V7H8_9PSEU</name>
<proteinExistence type="predicted"/>
<dbReference type="PROSITE" id="PS50977">
    <property type="entry name" value="HTH_TETR_2"/>
    <property type="match status" value="1"/>
</dbReference>
<accession>I0V7H8</accession>
<evidence type="ECO:0000256" key="1">
    <source>
        <dbReference type="ARBA" id="ARBA00023015"/>
    </source>
</evidence>
<reference evidence="6 7" key="1">
    <citation type="submission" date="2012-01" db="EMBL/GenBank/DDBJ databases">
        <title>Improved High-Quality Draft sequence of Saccharomonospora xinjiangensis XJ-54.</title>
        <authorList>
            <consortium name="US DOE Joint Genome Institute"/>
            <person name="Lucas S."/>
            <person name="Han J."/>
            <person name="Lapidus A."/>
            <person name="Cheng J.-F."/>
            <person name="Goodwin L."/>
            <person name="Pitluck S."/>
            <person name="Peters L."/>
            <person name="Mikhailova N."/>
            <person name="Teshima H."/>
            <person name="Detter J.C."/>
            <person name="Han C."/>
            <person name="Tapia R."/>
            <person name="Land M."/>
            <person name="Hauser L."/>
            <person name="Kyrpides N."/>
            <person name="Ivanova N."/>
            <person name="Pagani I."/>
            <person name="Brambilla E.-M."/>
            <person name="Klenk H.-P."/>
            <person name="Woyke T."/>
        </authorList>
    </citation>
    <scope>NUCLEOTIDE SEQUENCE [LARGE SCALE GENOMIC DNA]</scope>
    <source>
        <strain evidence="6 7">XJ-54</strain>
    </source>
</reference>
<dbReference type="InterPro" id="IPR009057">
    <property type="entry name" value="Homeodomain-like_sf"/>
</dbReference>
<dbReference type="PRINTS" id="PR00455">
    <property type="entry name" value="HTHTETR"/>
</dbReference>
<evidence type="ECO:0000259" key="5">
    <source>
        <dbReference type="PROSITE" id="PS50977"/>
    </source>
</evidence>
<dbReference type="Pfam" id="PF00440">
    <property type="entry name" value="TetR_N"/>
    <property type="match status" value="1"/>
</dbReference>
<dbReference type="SUPFAM" id="SSF46689">
    <property type="entry name" value="Homeodomain-like"/>
    <property type="match status" value="1"/>
</dbReference>
<gene>
    <name evidence="6" type="ORF">SacxiDRAFT_3890</name>
</gene>
<dbReference type="AlphaFoldDB" id="I0V7H8"/>
<dbReference type="InterPro" id="IPR050109">
    <property type="entry name" value="HTH-type_TetR-like_transc_reg"/>
</dbReference>
<dbReference type="STRING" id="882086.SacxiDRAFT_3890"/>
<keyword evidence="7" id="KW-1185">Reference proteome</keyword>
<dbReference type="Gene3D" id="1.10.357.10">
    <property type="entry name" value="Tetracycline Repressor, domain 2"/>
    <property type="match status" value="1"/>
</dbReference>
<dbReference type="EMBL" id="JH636049">
    <property type="protein sequence ID" value="EID56081.1"/>
    <property type="molecule type" value="Genomic_DNA"/>
</dbReference>
<evidence type="ECO:0000256" key="3">
    <source>
        <dbReference type="ARBA" id="ARBA00023163"/>
    </source>
</evidence>
<keyword evidence="3" id="KW-0804">Transcription</keyword>
<dbReference type="HOGENOM" id="CLU_069356_40_0_11"/>
<dbReference type="RefSeq" id="WP_006240310.1">
    <property type="nucleotide sequence ID" value="NZ_JH636049.1"/>
</dbReference>
<dbReference type="GO" id="GO:0000976">
    <property type="term" value="F:transcription cis-regulatory region binding"/>
    <property type="evidence" value="ECO:0007669"/>
    <property type="project" value="TreeGrafter"/>
</dbReference>
<evidence type="ECO:0000313" key="7">
    <source>
        <dbReference type="Proteomes" id="UP000004691"/>
    </source>
</evidence>